<evidence type="ECO:0000256" key="3">
    <source>
        <dbReference type="ARBA" id="ARBA00022723"/>
    </source>
</evidence>
<comment type="function">
    <text evidence="1">May be involved in transcriptional regulation.</text>
</comment>
<comment type="caution">
    <text evidence="13">The sequence shown here is derived from an EMBL/GenBank/DDBJ whole genome shotgun (WGS) entry which is preliminary data.</text>
</comment>
<keyword evidence="10" id="KW-0539">Nucleus</keyword>
<dbReference type="InterPro" id="IPR013087">
    <property type="entry name" value="Znf_C2H2_type"/>
</dbReference>
<evidence type="ECO:0000256" key="9">
    <source>
        <dbReference type="ARBA" id="ARBA00023163"/>
    </source>
</evidence>
<protein>
    <recommendedName>
        <fullName evidence="12">C2H2-type domain-containing protein</fullName>
    </recommendedName>
</protein>
<feature type="domain" description="C2H2-type" evidence="12">
    <location>
        <begin position="332"/>
        <end position="361"/>
    </location>
</feature>
<feature type="domain" description="C2H2-type" evidence="12">
    <location>
        <begin position="272"/>
        <end position="301"/>
    </location>
</feature>
<keyword evidence="6" id="KW-0862">Zinc</keyword>
<dbReference type="GO" id="GO:0043565">
    <property type="term" value="F:sequence-specific DNA binding"/>
    <property type="evidence" value="ECO:0007669"/>
    <property type="project" value="TreeGrafter"/>
</dbReference>
<proteinExistence type="predicted"/>
<evidence type="ECO:0000313" key="13">
    <source>
        <dbReference type="EMBL" id="KAF2893790.1"/>
    </source>
</evidence>
<organism evidence="13 14">
    <name type="scientific">Ignelater luminosus</name>
    <name type="common">Cucubano</name>
    <name type="synonym">Pyrophorus luminosus</name>
    <dbReference type="NCBI Taxonomy" id="2038154"/>
    <lineage>
        <taxon>Eukaryota</taxon>
        <taxon>Metazoa</taxon>
        <taxon>Ecdysozoa</taxon>
        <taxon>Arthropoda</taxon>
        <taxon>Hexapoda</taxon>
        <taxon>Insecta</taxon>
        <taxon>Pterygota</taxon>
        <taxon>Neoptera</taxon>
        <taxon>Endopterygota</taxon>
        <taxon>Coleoptera</taxon>
        <taxon>Polyphaga</taxon>
        <taxon>Elateriformia</taxon>
        <taxon>Elateroidea</taxon>
        <taxon>Elateridae</taxon>
        <taxon>Agrypninae</taxon>
        <taxon>Pyrophorini</taxon>
        <taxon>Ignelater</taxon>
    </lineage>
</organism>
<evidence type="ECO:0000256" key="5">
    <source>
        <dbReference type="ARBA" id="ARBA00022771"/>
    </source>
</evidence>
<evidence type="ECO:0000256" key="7">
    <source>
        <dbReference type="ARBA" id="ARBA00023015"/>
    </source>
</evidence>
<dbReference type="Gene3D" id="3.30.160.60">
    <property type="entry name" value="Classic Zinc Finger"/>
    <property type="match status" value="6"/>
</dbReference>
<keyword evidence="7" id="KW-0805">Transcription regulation</keyword>
<evidence type="ECO:0000256" key="6">
    <source>
        <dbReference type="ARBA" id="ARBA00022833"/>
    </source>
</evidence>
<dbReference type="PROSITE" id="PS00028">
    <property type="entry name" value="ZINC_FINGER_C2H2_1"/>
    <property type="match status" value="7"/>
</dbReference>
<evidence type="ECO:0000256" key="11">
    <source>
        <dbReference type="PROSITE-ProRule" id="PRU00042"/>
    </source>
</evidence>
<dbReference type="FunFam" id="3.30.160.60:FF:000097">
    <property type="entry name" value="Zinc finger protein"/>
    <property type="match status" value="1"/>
</dbReference>
<keyword evidence="3" id="KW-0479">Metal-binding</keyword>
<dbReference type="SMART" id="SM00355">
    <property type="entry name" value="ZnF_C2H2"/>
    <property type="match status" value="7"/>
</dbReference>
<feature type="domain" description="C2H2-type" evidence="12">
    <location>
        <begin position="302"/>
        <end position="331"/>
    </location>
</feature>
<dbReference type="GO" id="GO:0005634">
    <property type="term" value="C:nucleus"/>
    <property type="evidence" value="ECO:0007669"/>
    <property type="project" value="UniProtKB-SubCell"/>
</dbReference>
<dbReference type="Proteomes" id="UP000801492">
    <property type="component" value="Unassembled WGS sequence"/>
</dbReference>
<dbReference type="OrthoDB" id="6077919at2759"/>
<keyword evidence="8" id="KW-0238">DNA-binding</keyword>
<dbReference type="Pfam" id="PF00096">
    <property type="entry name" value="zf-C2H2"/>
    <property type="match status" value="6"/>
</dbReference>
<keyword evidence="14" id="KW-1185">Reference proteome</keyword>
<dbReference type="AlphaFoldDB" id="A0A8K0G6U0"/>
<dbReference type="FunFam" id="3.30.160.60:FF:000349">
    <property type="entry name" value="metal regulatory transcription factor 1"/>
    <property type="match status" value="1"/>
</dbReference>
<feature type="domain" description="C2H2-type" evidence="12">
    <location>
        <begin position="184"/>
        <end position="213"/>
    </location>
</feature>
<dbReference type="PROSITE" id="PS50157">
    <property type="entry name" value="ZINC_FINGER_C2H2_2"/>
    <property type="match status" value="7"/>
</dbReference>
<dbReference type="GO" id="GO:0008270">
    <property type="term" value="F:zinc ion binding"/>
    <property type="evidence" value="ECO:0007669"/>
    <property type="project" value="UniProtKB-KW"/>
</dbReference>
<dbReference type="FunFam" id="3.30.160.60:FF:000072">
    <property type="entry name" value="zinc finger protein 143 isoform X1"/>
    <property type="match status" value="1"/>
</dbReference>
<accession>A0A8K0G6U0</accession>
<evidence type="ECO:0000313" key="14">
    <source>
        <dbReference type="Proteomes" id="UP000801492"/>
    </source>
</evidence>
<dbReference type="FunFam" id="3.30.160.60:FF:000125">
    <property type="entry name" value="Putative zinc finger protein 143"/>
    <property type="match status" value="3"/>
</dbReference>
<dbReference type="InterPro" id="IPR036236">
    <property type="entry name" value="Znf_C2H2_sf"/>
</dbReference>
<dbReference type="EMBL" id="VTPC01007659">
    <property type="protein sequence ID" value="KAF2893790.1"/>
    <property type="molecule type" value="Genomic_DNA"/>
</dbReference>
<keyword evidence="4" id="KW-0677">Repeat</keyword>
<evidence type="ECO:0000259" key="12">
    <source>
        <dbReference type="PROSITE" id="PS50157"/>
    </source>
</evidence>
<reference evidence="13" key="1">
    <citation type="submission" date="2019-08" db="EMBL/GenBank/DDBJ databases">
        <title>The genome of the North American firefly Photinus pyralis.</title>
        <authorList>
            <consortium name="Photinus pyralis genome working group"/>
            <person name="Fallon T.R."/>
            <person name="Sander Lower S.E."/>
            <person name="Weng J.-K."/>
        </authorList>
    </citation>
    <scope>NUCLEOTIDE SEQUENCE</scope>
    <source>
        <strain evidence="13">TRF0915ILg1</strain>
        <tissue evidence="13">Whole body</tissue>
    </source>
</reference>
<feature type="domain" description="C2H2-type" evidence="12">
    <location>
        <begin position="362"/>
        <end position="385"/>
    </location>
</feature>
<feature type="domain" description="C2H2-type" evidence="12">
    <location>
        <begin position="244"/>
        <end position="271"/>
    </location>
</feature>
<evidence type="ECO:0000256" key="1">
    <source>
        <dbReference type="ARBA" id="ARBA00003767"/>
    </source>
</evidence>
<dbReference type="PANTHER" id="PTHR24408:SF58">
    <property type="entry name" value="TRANSCRIPTION FACTOR (TFIIIA), PUTATIVE (AFU_ORTHOLOGUE AFUA_1G05150)-RELATED"/>
    <property type="match status" value="1"/>
</dbReference>
<evidence type="ECO:0000256" key="8">
    <source>
        <dbReference type="ARBA" id="ARBA00023125"/>
    </source>
</evidence>
<dbReference type="GO" id="GO:0000981">
    <property type="term" value="F:DNA-binding transcription factor activity, RNA polymerase II-specific"/>
    <property type="evidence" value="ECO:0007669"/>
    <property type="project" value="TreeGrafter"/>
</dbReference>
<evidence type="ECO:0000256" key="4">
    <source>
        <dbReference type="ARBA" id="ARBA00022737"/>
    </source>
</evidence>
<sequence length="433" mass="49136">MEQNSEQTVFQLYTIINDPSTSLVLENQNLQENLYEIGEDDGSVNQIVYIALQQDDEVDEQVKTTFDKPDENEELPQHISNMKLVTLENGQVYLTTENSPEDNLVAVQPHLLSNNADELTTIDEVHLPTKEDPLETTKDDKTSDFHEIQLEDGTHAIINADLWNSLIEGATTVEEPGATKKKRFPCMYVGCGKSFTTSHHLSVHIRSHTGKRPFACTAEGCDKAFATGYSLKAHLRTHTGEKPYGCHVCLKRFKTSGDLQKHVRTHTGEKPFKCPIEGCDKSFTTSNIRKVHIRSHTGERPYTCQVVDCGKAFASATNYKNHMRIHSGEKPYVCHVDGCGKRFTEYSSLYKHSAVHQPYRNFRCNYCSLYFKFENTLRLHKKTVHNVIVTENGTEFVVAEDNEQSLVLEFTDPAYLKSIKDPLLLSPIKKEFN</sequence>
<keyword evidence="9" id="KW-0804">Transcription</keyword>
<evidence type="ECO:0000256" key="2">
    <source>
        <dbReference type="ARBA" id="ARBA00004123"/>
    </source>
</evidence>
<feature type="domain" description="C2H2-type" evidence="12">
    <location>
        <begin position="214"/>
        <end position="243"/>
    </location>
</feature>
<dbReference type="SUPFAM" id="SSF57667">
    <property type="entry name" value="beta-beta-alpha zinc fingers"/>
    <property type="match status" value="3"/>
</dbReference>
<name>A0A8K0G6U0_IGNLU</name>
<dbReference type="PANTHER" id="PTHR24408">
    <property type="entry name" value="ZINC FINGER PROTEIN"/>
    <property type="match status" value="1"/>
</dbReference>
<keyword evidence="5 11" id="KW-0863">Zinc-finger</keyword>
<gene>
    <name evidence="13" type="ORF">ILUMI_12374</name>
</gene>
<comment type="subcellular location">
    <subcellularLocation>
        <location evidence="2">Nucleus</location>
    </subcellularLocation>
</comment>
<evidence type="ECO:0000256" key="10">
    <source>
        <dbReference type="ARBA" id="ARBA00023242"/>
    </source>
</evidence>